<dbReference type="HOGENOM" id="CLU_042529_14_2_2"/>
<dbReference type="PANTHER" id="PTHR43110:SF1">
    <property type="entry name" value="THIOL PEROXIDASE"/>
    <property type="match status" value="1"/>
</dbReference>
<sequence length="183" mass="19391">MRACIATLSITGINELLGVQIPMAAEPSPDETAPSFEATIANGDVESFALDDALGDGPVVLAFFPGAFTPPCSNEMVALEEHLSEFEEAGATVYGISADSAFSLNAFREEHDLSFDLVSDMGREAIDAYDTEIDLGDLGLLGVSNRAVFILNEDGTVSYTWEADDPTTEPDYDELVGAVKDAA</sequence>
<dbReference type="InterPro" id="IPR050455">
    <property type="entry name" value="Tpx_Peroxidase_subfamily"/>
</dbReference>
<dbReference type="EMBL" id="KE356560">
    <property type="protein sequence ID" value="ERG93071.1"/>
    <property type="molecule type" value="Genomic_DNA"/>
</dbReference>
<dbReference type="PANTHER" id="PTHR43110">
    <property type="entry name" value="THIOL PEROXIDASE"/>
    <property type="match status" value="1"/>
</dbReference>
<dbReference type="Pfam" id="PF00578">
    <property type="entry name" value="AhpC-TSA"/>
    <property type="match status" value="1"/>
</dbReference>
<dbReference type="AlphaFoldDB" id="U1PLG3"/>
<dbReference type="InterPro" id="IPR000866">
    <property type="entry name" value="AhpC/TSA"/>
</dbReference>
<dbReference type="PROSITE" id="PS51352">
    <property type="entry name" value="THIOREDOXIN_2"/>
    <property type="match status" value="1"/>
</dbReference>
<dbReference type="GO" id="GO:0016209">
    <property type="term" value="F:antioxidant activity"/>
    <property type="evidence" value="ECO:0007669"/>
    <property type="project" value="InterPro"/>
</dbReference>
<keyword evidence="1" id="KW-0676">Redox-active center</keyword>
<protein>
    <submittedName>
        <fullName evidence="3">Peroxiredoxin</fullName>
    </submittedName>
</protein>
<name>U1PLG3_9EURY</name>
<gene>
    <name evidence="3" type="ORF">J07HQW1_03126</name>
</gene>
<evidence type="ECO:0000256" key="1">
    <source>
        <dbReference type="ARBA" id="ARBA00023284"/>
    </source>
</evidence>
<reference evidence="3 4" key="1">
    <citation type="journal article" date="2013" name="PLoS ONE">
        <title>Assembly-driven community genomics of a hypersaline microbial ecosystem.</title>
        <authorList>
            <person name="Podell S."/>
            <person name="Ugalde J.A."/>
            <person name="Narasingarao P."/>
            <person name="Banfield J.F."/>
            <person name="Heidelberg K.B."/>
            <person name="Allen E.E."/>
        </authorList>
    </citation>
    <scope>NUCLEOTIDE SEQUENCE [LARGE SCALE GENOMIC DNA]</scope>
    <source>
        <strain evidence="4">J07HQW1</strain>
    </source>
</reference>
<evidence type="ECO:0000259" key="2">
    <source>
        <dbReference type="PROSITE" id="PS51352"/>
    </source>
</evidence>
<dbReference type="GO" id="GO:0016491">
    <property type="term" value="F:oxidoreductase activity"/>
    <property type="evidence" value="ECO:0007669"/>
    <property type="project" value="InterPro"/>
</dbReference>
<dbReference type="STRING" id="1238424.J07HQW1_03126"/>
<evidence type="ECO:0000313" key="3">
    <source>
        <dbReference type="EMBL" id="ERG93071.1"/>
    </source>
</evidence>
<dbReference type="Proteomes" id="UP000030649">
    <property type="component" value="Unassembled WGS sequence"/>
</dbReference>
<dbReference type="InterPro" id="IPR036249">
    <property type="entry name" value="Thioredoxin-like_sf"/>
</dbReference>
<evidence type="ECO:0000313" key="4">
    <source>
        <dbReference type="Proteomes" id="UP000030649"/>
    </source>
</evidence>
<organism evidence="3 4">
    <name type="scientific">Haloquadratum walsbyi J07HQW1</name>
    <dbReference type="NCBI Taxonomy" id="1238424"/>
    <lineage>
        <taxon>Archaea</taxon>
        <taxon>Methanobacteriati</taxon>
        <taxon>Methanobacteriota</taxon>
        <taxon>Stenosarchaea group</taxon>
        <taxon>Halobacteria</taxon>
        <taxon>Halobacteriales</taxon>
        <taxon>Haloferacaceae</taxon>
        <taxon>Haloquadratum</taxon>
    </lineage>
</organism>
<dbReference type="SUPFAM" id="SSF52833">
    <property type="entry name" value="Thioredoxin-like"/>
    <property type="match status" value="1"/>
</dbReference>
<dbReference type="Gene3D" id="3.40.30.10">
    <property type="entry name" value="Glutaredoxin"/>
    <property type="match status" value="1"/>
</dbReference>
<proteinExistence type="predicted"/>
<dbReference type="InterPro" id="IPR013766">
    <property type="entry name" value="Thioredoxin_domain"/>
</dbReference>
<feature type="domain" description="Thioredoxin" evidence="2">
    <location>
        <begin position="27"/>
        <end position="183"/>
    </location>
</feature>
<accession>U1PLG3</accession>